<dbReference type="AlphaFoldDB" id="A0AAQ3T1D0"/>
<dbReference type="EMBL" id="CP144747">
    <property type="protein sequence ID" value="WVZ64651.1"/>
    <property type="molecule type" value="Genomic_DNA"/>
</dbReference>
<accession>A0AAQ3T1D0</accession>
<evidence type="ECO:0000313" key="3">
    <source>
        <dbReference type="Proteomes" id="UP001341281"/>
    </source>
</evidence>
<feature type="region of interest" description="Disordered" evidence="1">
    <location>
        <begin position="117"/>
        <end position="144"/>
    </location>
</feature>
<dbReference type="Proteomes" id="UP001341281">
    <property type="component" value="Chromosome 03"/>
</dbReference>
<feature type="compositionally biased region" description="Low complexity" evidence="1">
    <location>
        <begin position="135"/>
        <end position="144"/>
    </location>
</feature>
<evidence type="ECO:0000256" key="1">
    <source>
        <dbReference type="SAM" id="MobiDB-lite"/>
    </source>
</evidence>
<reference evidence="2 3" key="1">
    <citation type="submission" date="2024-02" db="EMBL/GenBank/DDBJ databases">
        <title>High-quality chromosome-scale genome assembly of Pensacola bahiagrass (Paspalum notatum Flugge var. saurae).</title>
        <authorList>
            <person name="Vega J.M."/>
            <person name="Podio M."/>
            <person name="Orjuela J."/>
            <person name="Siena L.A."/>
            <person name="Pessino S.C."/>
            <person name="Combes M.C."/>
            <person name="Mariac C."/>
            <person name="Albertini E."/>
            <person name="Pupilli F."/>
            <person name="Ortiz J.P.A."/>
            <person name="Leblanc O."/>
        </authorList>
    </citation>
    <scope>NUCLEOTIDE SEQUENCE [LARGE SCALE GENOMIC DNA]</scope>
    <source>
        <strain evidence="2">R1</strain>
        <tissue evidence="2">Leaf</tissue>
    </source>
</reference>
<name>A0AAQ3T1D0_PASNO</name>
<proteinExistence type="predicted"/>
<evidence type="ECO:0000313" key="2">
    <source>
        <dbReference type="EMBL" id="WVZ64651.1"/>
    </source>
</evidence>
<keyword evidence="3" id="KW-1185">Reference proteome</keyword>
<protein>
    <submittedName>
        <fullName evidence="2">Uncharacterized protein</fullName>
    </submittedName>
</protein>
<sequence>MRTKWDETLTRGAHQSDSVHLLLSPSIGTRSRLARTALGLHCHLDDDNDLRQSPHATTLRSGGGTLAPCCFASTCASLAAPAPPPPAPPSPLRLRLLRRPPHAQLALLLLRQHALPPPATMPRARRSGSHGRGGARAAAALCTG</sequence>
<organism evidence="2 3">
    <name type="scientific">Paspalum notatum var. saurae</name>
    <dbReference type="NCBI Taxonomy" id="547442"/>
    <lineage>
        <taxon>Eukaryota</taxon>
        <taxon>Viridiplantae</taxon>
        <taxon>Streptophyta</taxon>
        <taxon>Embryophyta</taxon>
        <taxon>Tracheophyta</taxon>
        <taxon>Spermatophyta</taxon>
        <taxon>Magnoliopsida</taxon>
        <taxon>Liliopsida</taxon>
        <taxon>Poales</taxon>
        <taxon>Poaceae</taxon>
        <taxon>PACMAD clade</taxon>
        <taxon>Panicoideae</taxon>
        <taxon>Andropogonodae</taxon>
        <taxon>Paspaleae</taxon>
        <taxon>Paspalinae</taxon>
        <taxon>Paspalum</taxon>
    </lineage>
</organism>
<gene>
    <name evidence="2" type="ORF">U9M48_014145</name>
</gene>